<keyword evidence="4" id="KW-0720">Serine protease</keyword>
<dbReference type="GO" id="GO:0006508">
    <property type="term" value="P:proteolysis"/>
    <property type="evidence" value="ECO:0007669"/>
    <property type="project" value="UniProtKB-KW"/>
</dbReference>
<dbReference type="Pfam" id="PF00082">
    <property type="entry name" value="Peptidase_S8"/>
    <property type="match status" value="1"/>
</dbReference>
<dbReference type="PANTHER" id="PTHR43806:SF11">
    <property type="entry name" value="CEREVISIN-RELATED"/>
    <property type="match status" value="1"/>
</dbReference>
<keyword evidence="2" id="KW-0645">Protease</keyword>
<dbReference type="SUPFAM" id="SSF52743">
    <property type="entry name" value="Subtilisin-like"/>
    <property type="match status" value="1"/>
</dbReference>
<sequence length="385" mass="37890">MGAAVKSAVLLVAVVLGMLVEVPAGHAAGCAKSTQVYQDPPSWAQKLIDPSRIWLLTKGSGQTVAVIGAGVDGGNPQFGRDQVLPSDDLVSRPGGVPDCDGRGTFAAGIIGAQPSPDTTFVGIAPGVKLLPIRYTAGSGDTSGGNPGQLATAITQAVHAGAGTILVDVPTTVDSPALDDAVGAAIAAGSVIVSPAVGTQGSTFPTALPGVLSVGAADRNGAAVQAEAGDYIDIAAPGADLVSTAAGGYGHVWPVKDSAAAAAYVAATVALLRAYQPKATPAQIVNRLTLTASRAPGGGRDPKLGWGIVDAYTAVTSQLPLTAPGPDAAPAAKAPPTLVPAAAPAQPPLNALVGGLALGGVGLAALAGLITVTIRRGRERRWRVSP</sequence>
<evidence type="ECO:0000313" key="9">
    <source>
        <dbReference type="Proteomes" id="UP000256269"/>
    </source>
</evidence>
<evidence type="ECO:0000256" key="6">
    <source>
        <dbReference type="SAM" id="Phobius"/>
    </source>
</evidence>
<dbReference type="Proteomes" id="UP000256269">
    <property type="component" value="Unassembled WGS sequence"/>
</dbReference>
<name>A0A3E0HYV8_9PSEU</name>
<reference evidence="8 9" key="1">
    <citation type="submission" date="2018-08" db="EMBL/GenBank/DDBJ databases">
        <title>Genomic Encyclopedia of Archaeal and Bacterial Type Strains, Phase II (KMG-II): from individual species to whole genera.</title>
        <authorList>
            <person name="Goeker M."/>
        </authorList>
    </citation>
    <scope>NUCLEOTIDE SEQUENCE [LARGE SCALE GENOMIC DNA]</scope>
    <source>
        <strain evidence="8 9">DSM 45791</strain>
    </source>
</reference>
<dbReference type="AlphaFoldDB" id="A0A3E0HYV8"/>
<keyword evidence="6" id="KW-1133">Transmembrane helix</keyword>
<keyword evidence="3" id="KW-0378">Hydrolase</keyword>
<dbReference type="Gene3D" id="3.40.50.200">
    <property type="entry name" value="Peptidase S8/S53 domain"/>
    <property type="match status" value="1"/>
</dbReference>
<evidence type="ECO:0000256" key="5">
    <source>
        <dbReference type="PROSITE-ProRule" id="PRU01240"/>
    </source>
</evidence>
<dbReference type="GO" id="GO:0005615">
    <property type="term" value="C:extracellular space"/>
    <property type="evidence" value="ECO:0007669"/>
    <property type="project" value="TreeGrafter"/>
</dbReference>
<comment type="caution">
    <text evidence="5">Lacks conserved residue(s) required for the propagation of feature annotation.</text>
</comment>
<comment type="caution">
    <text evidence="8">The sequence shown here is derived from an EMBL/GenBank/DDBJ whole genome shotgun (WGS) entry which is preliminary data.</text>
</comment>
<comment type="similarity">
    <text evidence="1 5">Belongs to the peptidase S8 family.</text>
</comment>
<gene>
    <name evidence="8" type="ORF">BCF44_10388</name>
</gene>
<keyword evidence="6" id="KW-0812">Transmembrane</keyword>
<dbReference type="GO" id="GO:0004252">
    <property type="term" value="F:serine-type endopeptidase activity"/>
    <property type="evidence" value="ECO:0007669"/>
    <property type="project" value="InterPro"/>
</dbReference>
<evidence type="ECO:0000256" key="4">
    <source>
        <dbReference type="ARBA" id="ARBA00022825"/>
    </source>
</evidence>
<feature type="transmembrane region" description="Helical" evidence="6">
    <location>
        <begin position="350"/>
        <end position="373"/>
    </location>
</feature>
<dbReference type="InterPro" id="IPR036852">
    <property type="entry name" value="Peptidase_S8/S53_dom_sf"/>
</dbReference>
<dbReference type="InterPro" id="IPR015500">
    <property type="entry name" value="Peptidase_S8_subtilisin-rel"/>
</dbReference>
<dbReference type="PRINTS" id="PR00723">
    <property type="entry name" value="SUBTILISIN"/>
</dbReference>
<keyword evidence="6" id="KW-0472">Membrane</keyword>
<feature type="domain" description="Peptidase S8/S53" evidence="7">
    <location>
        <begin position="59"/>
        <end position="306"/>
    </location>
</feature>
<dbReference type="PROSITE" id="PS51892">
    <property type="entry name" value="SUBTILASE"/>
    <property type="match status" value="1"/>
</dbReference>
<dbReference type="EMBL" id="QUNO01000003">
    <property type="protein sequence ID" value="REH51639.1"/>
    <property type="molecule type" value="Genomic_DNA"/>
</dbReference>
<proteinExistence type="inferred from homology"/>
<evidence type="ECO:0000313" key="8">
    <source>
        <dbReference type="EMBL" id="REH51639.1"/>
    </source>
</evidence>
<accession>A0A3E0HYV8</accession>
<evidence type="ECO:0000259" key="7">
    <source>
        <dbReference type="Pfam" id="PF00082"/>
    </source>
</evidence>
<keyword evidence="9" id="KW-1185">Reference proteome</keyword>
<evidence type="ECO:0000256" key="1">
    <source>
        <dbReference type="ARBA" id="ARBA00011073"/>
    </source>
</evidence>
<evidence type="ECO:0000256" key="3">
    <source>
        <dbReference type="ARBA" id="ARBA00022801"/>
    </source>
</evidence>
<dbReference type="PANTHER" id="PTHR43806">
    <property type="entry name" value="PEPTIDASE S8"/>
    <property type="match status" value="1"/>
</dbReference>
<dbReference type="InterPro" id="IPR000209">
    <property type="entry name" value="Peptidase_S8/S53_dom"/>
</dbReference>
<organism evidence="8 9">
    <name type="scientific">Kutzneria buriramensis</name>
    <dbReference type="NCBI Taxonomy" id="1045776"/>
    <lineage>
        <taxon>Bacteria</taxon>
        <taxon>Bacillati</taxon>
        <taxon>Actinomycetota</taxon>
        <taxon>Actinomycetes</taxon>
        <taxon>Pseudonocardiales</taxon>
        <taxon>Pseudonocardiaceae</taxon>
        <taxon>Kutzneria</taxon>
    </lineage>
</organism>
<protein>
    <submittedName>
        <fullName evidence="8">Subtilase family protein</fullName>
    </submittedName>
</protein>
<dbReference type="InterPro" id="IPR050131">
    <property type="entry name" value="Peptidase_S8_subtilisin-like"/>
</dbReference>
<evidence type="ECO:0000256" key="2">
    <source>
        <dbReference type="ARBA" id="ARBA00022670"/>
    </source>
</evidence>